<gene>
    <name evidence="1" type="ORF">POCTA_138.1.T1230216</name>
</gene>
<dbReference type="Proteomes" id="UP000683925">
    <property type="component" value="Unassembled WGS sequence"/>
</dbReference>
<organism evidence="1 2">
    <name type="scientific">Paramecium octaurelia</name>
    <dbReference type="NCBI Taxonomy" id="43137"/>
    <lineage>
        <taxon>Eukaryota</taxon>
        <taxon>Sar</taxon>
        <taxon>Alveolata</taxon>
        <taxon>Ciliophora</taxon>
        <taxon>Intramacronucleata</taxon>
        <taxon>Oligohymenophorea</taxon>
        <taxon>Peniculida</taxon>
        <taxon>Parameciidae</taxon>
        <taxon>Paramecium</taxon>
    </lineage>
</organism>
<name>A0A8S1XKC4_PAROT</name>
<accession>A0A8S1XKC4</accession>
<evidence type="ECO:0000313" key="2">
    <source>
        <dbReference type="Proteomes" id="UP000683925"/>
    </source>
</evidence>
<reference evidence="1" key="1">
    <citation type="submission" date="2021-01" db="EMBL/GenBank/DDBJ databases">
        <authorList>
            <consortium name="Genoscope - CEA"/>
            <person name="William W."/>
        </authorList>
    </citation>
    <scope>NUCLEOTIDE SEQUENCE</scope>
</reference>
<keyword evidence="2" id="KW-1185">Reference proteome</keyword>
<sequence length="103" mass="12365">MVVKELKSKIFFICQKFFEHVITWIIDLKEIKNQNKSVIVFNQNRIPLGWPKPSTQIMVFTQQTKKVKEIQILQEFYLNKILDVKMVQLQLEKLNQLDNQQIC</sequence>
<comment type="caution">
    <text evidence="1">The sequence shown here is derived from an EMBL/GenBank/DDBJ whole genome shotgun (WGS) entry which is preliminary data.</text>
</comment>
<dbReference type="AlphaFoldDB" id="A0A8S1XKC4"/>
<protein>
    <submittedName>
        <fullName evidence="1">Uncharacterized protein</fullName>
    </submittedName>
</protein>
<evidence type="ECO:0000313" key="1">
    <source>
        <dbReference type="EMBL" id="CAD8201208.1"/>
    </source>
</evidence>
<proteinExistence type="predicted"/>
<dbReference type="EMBL" id="CAJJDP010000123">
    <property type="protein sequence ID" value="CAD8201208.1"/>
    <property type="molecule type" value="Genomic_DNA"/>
</dbReference>